<organism evidence="3 4">
    <name type="scientific">Thalassolituus marinus</name>
    <dbReference type="NCBI Taxonomy" id="671053"/>
    <lineage>
        <taxon>Bacteria</taxon>
        <taxon>Pseudomonadati</taxon>
        <taxon>Pseudomonadota</taxon>
        <taxon>Gammaproteobacteria</taxon>
        <taxon>Oceanospirillales</taxon>
        <taxon>Oceanospirillaceae</taxon>
        <taxon>Thalassolituus</taxon>
    </lineage>
</organism>
<dbReference type="Pfam" id="PF14581">
    <property type="entry name" value="SseB_C"/>
    <property type="match status" value="1"/>
</dbReference>
<accession>A0ABS7ZX68</accession>
<feature type="domain" description="SseB protein C-terminal" evidence="2">
    <location>
        <begin position="140"/>
        <end position="248"/>
    </location>
</feature>
<evidence type="ECO:0000259" key="1">
    <source>
        <dbReference type="Pfam" id="PF07179"/>
    </source>
</evidence>
<evidence type="ECO:0000313" key="4">
    <source>
        <dbReference type="Proteomes" id="UP000714380"/>
    </source>
</evidence>
<dbReference type="Pfam" id="PF07179">
    <property type="entry name" value="SseB"/>
    <property type="match status" value="1"/>
</dbReference>
<dbReference type="InterPro" id="IPR009839">
    <property type="entry name" value="SseB_N"/>
</dbReference>
<dbReference type="RefSeq" id="WP_225676427.1">
    <property type="nucleotide sequence ID" value="NZ_JAEDAH010000096.1"/>
</dbReference>
<reference evidence="3 4" key="1">
    <citation type="submission" date="2020-12" db="EMBL/GenBank/DDBJ databases">
        <title>Novel Thalassolituus-related marine hydrocarbonoclastic bacteria mediated algae-derived hydrocarbons mineralization in twilight zone of the northern South China Sea.</title>
        <authorList>
            <person name="Dong C."/>
        </authorList>
    </citation>
    <scope>NUCLEOTIDE SEQUENCE [LARGE SCALE GENOMIC DNA]</scope>
    <source>
        <strain evidence="3 4">IMCC1826</strain>
    </source>
</reference>
<protein>
    <submittedName>
        <fullName evidence="3">Enhanced serine sensitivity protein SseB C-terminal domain-containing protein</fullName>
    </submittedName>
</protein>
<proteinExistence type="predicted"/>
<comment type="caution">
    <text evidence="3">The sequence shown here is derived from an EMBL/GenBank/DDBJ whole genome shotgun (WGS) entry which is preliminary data.</text>
</comment>
<gene>
    <name evidence="3" type="ORF">I9W95_15210</name>
</gene>
<sequence length="249" mass="27074">MIEPVNELERKLILAADNPASRPEFYEALMASNVYVIGFTDSEGEGSGIIPAGAKLSIVNWEKNDGTPTTPFFTSLGALQLALKEESKYVALPARDFFEMTLGSFLVLNPASPHGKEFFPHEIEALLDTGMNHVSQTRVVQKETKVLLGQPANYPSEMVSALTELLAKHSAVKAAYLCLMQDPSIGEKPTLVVGFEGDQDLTEAMKQAGSVAADTAPKGELVDFTVIKRGEKGIGDYMLNSVEPFYERT</sequence>
<dbReference type="InterPro" id="IPR027945">
    <property type="entry name" value="SseB_C"/>
</dbReference>
<name>A0ABS7ZX68_9GAMM</name>
<keyword evidence="4" id="KW-1185">Reference proteome</keyword>
<dbReference type="Proteomes" id="UP000714380">
    <property type="component" value="Unassembled WGS sequence"/>
</dbReference>
<dbReference type="EMBL" id="JAEDAH010000096">
    <property type="protein sequence ID" value="MCA6064955.1"/>
    <property type="molecule type" value="Genomic_DNA"/>
</dbReference>
<evidence type="ECO:0000259" key="2">
    <source>
        <dbReference type="Pfam" id="PF14581"/>
    </source>
</evidence>
<feature type="domain" description="SseB protein N-terminal" evidence="1">
    <location>
        <begin position="8"/>
        <end position="125"/>
    </location>
</feature>
<evidence type="ECO:0000313" key="3">
    <source>
        <dbReference type="EMBL" id="MCA6064955.1"/>
    </source>
</evidence>